<evidence type="ECO:0000256" key="2">
    <source>
        <dbReference type="ARBA" id="ARBA00022980"/>
    </source>
</evidence>
<evidence type="ECO:0000256" key="5">
    <source>
        <dbReference type="HAMAP-Rule" id="MF_01320"/>
    </source>
</evidence>
<evidence type="ECO:0000256" key="3">
    <source>
        <dbReference type="ARBA" id="ARBA00023274"/>
    </source>
</evidence>
<dbReference type="FunFam" id="2.30.30.30:FF:000001">
    <property type="entry name" value="50S ribosomal protein L2"/>
    <property type="match status" value="1"/>
</dbReference>
<reference evidence="10" key="1">
    <citation type="submission" date="2017-09" db="EMBL/GenBank/DDBJ databases">
        <title>Depth-based differentiation of microbial function through sediment-hosted aquifers and enrichment of novel symbionts in the deep terrestrial subsurface.</title>
        <authorList>
            <person name="Probst A.J."/>
            <person name="Ladd B."/>
            <person name="Jarett J.K."/>
            <person name="Geller-Mcgrath D.E."/>
            <person name="Sieber C.M.K."/>
            <person name="Emerson J.B."/>
            <person name="Anantharaman K."/>
            <person name="Thomas B.C."/>
            <person name="Malmstrom R."/>
            <person name="Stieglmeier M."/>
            <person name="Klingl A."/>
            <person name="Woyke T."/>
            <person name="Ryan C.M."/>
            <person name="Banfield J.F."/>
        </authorList>
    </citation>
    <scope>NUCLEOTIDE SEQUENCE [LARGE SCALE GENOMIC DNA]</scope>
</reference>
<dbReference type="SMART" id="SM01383">
    <property type="entry name" value="Ribosomal_L2"/>
    <property type="match status" value="1"/>
</dbReference>
<dbReference type="Pfam" id="PF00181">
    <property type="entry name" value="Ribosomal_L2_N"/>
    <property type="match status" value="1"/>
</dbReference>
<evidence type="ECO:0000256" key="4">
    <source>
        <dbReference type="ARBA" id="ARBA00035242"/>
    </source>
</evidence>
<proteinExistence type="inferred from homology"/>
<dbReference type="InterPro" id="IPR022666">
    <property type="entry name" value="Ribosomal_uL2_RNA-bd_dom"/>
</dbReference>
<dbReference type="Gene3D" id="2.30.30.30">
    <property type="match status" value="1"/>
</dbReference>
<dbReference type="PANTHER" id="PTHR13691">
    <property type="entry name" value="RIBOSOMAL PROTEIN L2"/>
    <property type="match status" value="1"/>
</dbReference>
<evidence type="ECO:0000256" key="1">
    <source>
        <dbReference type="ARBA" id="ARBA00005636"/>
    </source>
</evidence>
<evidence type="ECO:0000256" key="6">
    <source>
        <dbReference type="SAM" id="MobiDB-lite"/>
    </source>
</evidence>
<dbReference type="SMART" id="SM01382">
    <property type="entry name" value="Ribosomal_L2_C"/>
    <property type="match status" value="1"/>
</dbReference>
<comment type="similarity">
    <text evidence="1 5">Belongs to the universal ribosomal protein uL2 family.</text>
</comment>
<keyword evidence="5" id="KW-0699">rRNA-binding</keyword>
<dbReference type="FunFam" id="4.10.950.10:FF:000001">
    <property type="entry name" value="50S ribosomal protein L2"/>
    <property type="match status" value="1"/>
</dbReference>
<comment type="function">
    <text evidence="5">One of the primary rRNA binding proteins. Required for association of the 30S and 50S subunits to form the 70S ribosome, for tRNA binding and peptide bond formation. It has been suggested to have peptidyltransferase activity; this is somewhat controversial. Makes several contacts with the 16S rRNA in the 70S ribosome.</text>
</comment>
<dbReference type="SUPFAM" id="SSF50104">
    <property type="entry name" value="Translation proteins SH3-like domain"/>
    <property type="match status" value="1"/>
</dbReference>
<dbReference type="Gene3D" id="2.40.50.140">
    <property type="entry name" value="Nucleic acid-binding proteins"/>
    <property type="match status" value="1"/>
</dbReference>
<dbReference type="InterPro" id="IPR005880">
    <property type="entry name" value="Ribosomal_uL2_bac/org-type"/>
</dbReference>
<dbReference type="InterPro" id="IPR002171">
    <property type="entry name" value="Ribosomal_uL2"/>
</dbReference>
<dbReference type="Gene3D" id="4.10.950.10">
    <property type="entry name" value="Ribosomal protein L2, domain 3"/>
    <property type="match status" value="1"/>
</dbReference>
<evidence type="ECO:0000259" key="7">
    <source>
        <dbReference type="SMART" id="SM01382"/>
    </source>
</evidence>
<dbReference type="EMBL" id="PEZY01000012">
    <property type="protein sequence ID" value="PIS05727.1"/>
    <property type="molecule type" value="Genomic_DNA"/>
</dbReference>
<feature type="domain" description="Large ribosomal subunit protein uL2 RNA-binding" evidence="8">
    <location>
        <begin position="42"/>
        <end position="118"/>
    </location>
</feature>
<evidence type="ECO:0000259" key="8">
    <source>
        <dbReference type="SMART" id="SM01383"/>
    </source>
</evidence>
<protein>
    <recommendedName>
        <fullName evidence="4 5">Large ribosomal subunit protein uL2</fullName>
    </recommendedName>
</protein>
<organism evidence="9 10">
    <name type="scientific">Candidatus Buchananbacteria bacterium CG10_big_fil_rev_8_21_14_0_10_33_19</name>
    <dbReference type="NCBI Taxonomy" id="1974525"/>
    <lineage>
        <taxon>Bacteria</taxon>
        <taxon>Candidatus Buchananiibacteriota</taxon>
    </lineage>
</organism>
<dbReference type="Pfam" id="PF03947">
    <property type="entry name" value="Ribosomal_L2_C"/>
    <property type="match status" value="1"/>
</dbReference>
<keyword evidence="2 5" id="KW-0689">Ribosomal protein</keyword>
<dbReference type="FunFam" id="2.40.50.140:FF:000003">
    <property type="entry name" value="50S ribosomal protein L2"/>
    <property type="match status" value="1"/>
</dbReference>
<dbReference type="InterPro" id="IPR014722">
    <property type="entry name" value="Rib_uL2_dom2"/>
</dbReference>
<comment type="caution">
    <text evidence="9">The sequence shown here is derived from an EMBL/GenBank/DDBJ whole genome shotgun (WGS) entry which is preliminary data.</text>
</comment>
<dbReference type="GO" id="GO:0002181">
    <property type="term" value="P:cytoplasmic translation"/>
    <property type="evidence" value="ECO:0007669"/>
    <property type="project" value="TreeGrafter"/>
</dbReference>
<dbReference type="GO" id="GO:0019843">
    <property type="term" value="F:rRNA binding"/>
    <property type="evidence" value="ECO:0007669"/>
    <property type="project" value="UniProtKB-UniRule"/>
</dbReference>
<dbReference type="PIRSF" id="PIRSF002158">
    <property type="entry name" value="Ribosomal_L2"/>
    <property type="match status" value="1"/>
</dbReference>
<feature type="domain" description="Large ribosomal subunit protein uL2 C-terminal" evidence="7">
    <location>
        <begin position="125"/>
        <end position="254"/>
    </location>
</feature>
<dbReference type="HAMAP" id="MF_01320_B">
    <property type="entry name" value="Ribosomal_uL2_B"/>
    <property type="match status" value="1"/>
</dbReference>
<dbReference type="GO" id="GO:0015934">
    <property type="term" value="C:large ribosomal subunit"/>
    <property type="evidence" value="ECO:0007669"/>
    <property type="project" value="InterPro"/>
</dbReference>
<accession>A0A2H0W377</accession>
<dbReference type="InterPro" id="IPR012340">
    <property type="entry name" value="NA-bd_OB-fold"/>
</dbReference>
<evidence type="ECO:0000313" key="10">
    <source>
        <dbReference type="Proteomes" id="UP000229056"/>
    </source>
</evidence>
<keyword evidence="3 5" id="KW-0687">Ribonucleoprotein</keyword>
<dbReference type="SUPFAM" id="SSF50249">
    <property type="entry name" value="Nucleic acid-binding proteins"/>
    <property type="match status" value="1"/>
</dbReference>
<feature type="region of interest" description="Disordered" evidence="6">
    <location>
        <begin position="212"/>
        <end position="283"/>
    </location>
</feature>
<dbReference type="InterPro" id="IPR022669">
    <property type="entry name" value="Ribosomal_uL2_C"/>
</dbReference>
<comment type="subunit">
    <text evidence="5">Part of the 50S ribosomal subunit. Forms a bridge to the 30S subunit in the 70S ribosome.</text>
</comment>
<dbReference type="Proteomes" id="UP000229056">
    <property type="component" value="Unassembled WGS sequence"/>
</dbReference>
<dbReference type="InterPro" id="IPR008991">
    <property type="entry name" value="Translation_prot_SH3-like_sf"/>
</dbReference>
<dbReference type="InterPro" id="IPR014726">
    <property type="entry name" value="Ribosomal_uL2_dom3"/>
</dbReference>
<dbReference type="NCBIfam" id="TIGR01171">
    <property type="entry name" value="rplB_bact"/>
    <property type="match status" value="1"/>
</dbReference>
<gene>
    <name evidence="5" type="primary">rplB</name>
    <name evidence="9" type="ORF">COT80_03065</name>
</gene>
<evidence type="ECO:0000313" key="9">
    <source>
        <dbReference type="EMBL" id="PIS05727.1"/>
    </source>
</evidence>
<name>A0A2H0W377_9BACT</name>
<dbReference type="PANTHER" id="PTHR13691:SF5">
    <property type="entry name" value="LARGE RIBOSOMAL SUBUNIT PROTEIN UL2M"/>
    <property type="match status" value="1"/>
</dbReference>
<keyword evidence="5" id="KW-0694">RNA-binding</keyword>
<dbReference type="GO" id="GO:0003735">
    <property type="term" value="F:structural constituent of ribosome"/>
    <property type="evidence" value="ECO:0007669"/>
    <property type="project" value="InterPro"/>
</dbReference>
<sequence length="283" mass="31054">MAIKVYKPTTPARRHTSVLMSDDVTTSKPHKRLIVSGKNMAGRNNQGKITVRHQGGGSRKKVRVIDYKRDKFDIPATVATIEYDPNRNSRIALLNYADGEKRYIIAPVDLKVGDKILSSQKLIELKVGNTMPLEVVPPGMFVYNVEMTPGKGGQLARSAGNNISLMGIDSGNAQLKMPSGEVRLVSEKCLATIGSVSNPDFKNIRWGKAGRLRRKGVRPTVRGKAMNPVDHPHGGGEGSNPIGLKNPKTPWGKPALGVKTRKHGKKSDDLIISRRNTKKRKKK</sequence>
<dbReference type="AlphaFoldDB" id="A0A2H0W377"/>
<dbReference type="GO" id="GO:0016740">
    <property type="term" value="F:transferase activity"/>
    <property type="evidence" value="ECO:0007669"/>
    <property type="project" value="InterPro"/>
</dbReference>